<organism evidence="1 2">
    <name type="scientific">Wenxinia marina DSM 24838</name>
    <dbReference type="NCBI Taxonomy" id="1123501"/>
    <lineage>
        <taxon>Bacteria</taxon>
        <taxon>Pseudomonadati</taxon>
        <taxon>Pseudomonadota</taxon>
        <taxon>Alphaproteobacteria</taxon>
        <taxon>Rhodobacterales</taxon>
        <taxon>Roseobacteraceae</taxon>
        <taxon>Wenxinia</taxon>
    </lineage>
</organism>
<reference evidence="1 2" key="1">
    <citation type="submission" date="2013-01" db="EMBL/GenBank/DDBJ databases">
        <authorList>
            <person name="Fiebig A."/>
            <person name="Goeker M."/>
            <person name="Klenk H.-P.P."/>
        </authorList>
    </citation>
    <scope>NUCLEOTIDE SEQUENCE [LARGE SCALE GENOMIC DNA]</scope>
    <source>
        <strain evidence="1 2">DSM 24838</strain>
    </source>
</reference>
<dbReference type="STRING" id="1123501.Wenmar_02600"/>
<evidence type="ECO:0000313" key="2">
    <source>
        <dbReference type="Proteomes" id="UP000035100"/>
    </source>
</evidence>
<dbReference type="Proteomes" id="UP000035100">
    <property type="component" value="Unassembled WGS sequence"/>
</dbReference>
<dbReference type="AlphaFoldDB" id="A0A0D0PBP2"/>
<accession>A0A0D0PBP2</accession>
<gene>
    <name evidence="1" type="ORF">Wenmar_02600</name>
</gene>
<sequence length="76" mass="8348">MSASFALPTGRDWLDQVFACRAATTGGVIRRQVVDVVREVGEATFVAEVRRRGFRLIRTQGHFIVVCGDGAIEIVI</sequence>
<comment type="caution">
    <text evidence="1">The sequence shown here is derived from an EMBL/GenBank/DDBJ whole genome shotgun (WGS) entry which is preliminary data.</text>
</comment>
<dbReference type="OrthoDB" id="7867818at2"/>
<keyword evidence="2" id="KW-1185">Reference proteome</keyword>
<evidence type="ECO:0000313" key="1">
    <source>
        <dbReference type="EMBL" id="KIQ68871.1"/>
    </source>
</evidence>
<dbReference type="EMBL" id="AONG01000012">
    <property type="protein sequence ID" value="KIQ68871.1"/>
    <property type="molecule type" value="Genomic_DNA"/>
</dbReference>
<protein>
    <recommendedName>
        <fullName evidence="3">N-(5'-phosphoribosyl)anthranilate isomerase</fullName>
    </recommendedName>
</protein>
<name>A0A0D0PBP2_9RHOB</name>
<evidence type="ECO:0008006" key="3">
    <source>
        <dbReference type="Google" id="ProtNLM"/>
    </source>
</evidence>
<dbReference type="RefSeq" id="WP_018301503.1">
    <property type="nucleotide sequence ID" value="NZ_KB902277.1"/>
</dbReference>
<proteinExistence type="predicted"/>